<accession>A0A9D2MIF1</accession>
<gene>
    <name evidence="1" type="ORF">IAA37_03135</name>
</gene>
<evidence type="ECO:0000313" key="1">
    <source>
        <dbReference type="EMBL" id="HJB74651.1"/>
    </source>
</evidence>
<dbReference type="EMBL" id="DWXN01000006">
    <property type="protein sequence ID" value="HJB74651.1"/>
    <property type="molecule type" value="Genomic_DNA"/>
</dbReference>
<reference evidence="1" key="2">
    <citation type="submission" date="2021-04" db="EMBL/GenBank/DDBJ databases">
        <authorList>
            <person name="Gilroy R."/>
        </authorList>
    </citation>
    <scope>NUCLEOTIDE SEQUENCE</scope>
    <source>
        <strain evidence="1">CHK188-16595</strain>
    </source>
</reference>
<proteinExistence type="predicted"/>
<protein>
    <submittedName>
        <fullName evidence="1">Uncharacterized protein</fullName>
    </submittedName>
</protein>
<dbReference type="AlphaFoldDB" id="A0A9D2MIF1"/>
<evidence type="ECO:0000313" key="2">
    <source>
        <dbReference type="Proteomes" id="UP000823877"/>
    </source>
</evidence>
<comment type="caution">
    <text evidence="1">The sequence shown here is derived from an EMBL/GenBank/DDBJ whole genome shotgun (WGS) entry which is preliminary data.</text>
</comment>
<name>A0A9D2MIF1_9FIRM</name>
<organism evidence="1 2">
    <name type="scientific">Candidatus Eubacterium faecale</name>
    <dbReference type="NCBI Taxonomy" id="2838568"/>
    <lineage>
        <taxon>Bacteria</taxon>
        <taxon>Bacillati</taxon>
        <taxon>Bacillota</taxon>
        <taxon>Clostridia</taxon>
        <taxon>Eubacteriales</taxon>
        <taxon>Eubacteriaceae</taxon>
        <taxon>Eubacterium</taxon>
    </lineage>
</organism>
<reference evidence="1" key="1">
    <citation type="journal article" date="2021" name="PeerJ">
        <title>Extensive microbial diversity within the chicken gut microbiome revealed by metagenomics and culture.</title>
        <authorList>
            <person name="Gilroy R."/>
            <person name="Ravi A."/>
            <person name="Getino M."/>
            <person name="Pursley I."/>
            <person name="Horton D.L."/>
            <person name="Alikhan N.F."/>
            <person name="Baker D."/>
            <person name="Gharbi K."/>
            <person name="Hall N."/>
            <person name="Watson M."/>
            <person name="Adriaenssens E.M."/>
            <person name="Foster-Nyarko E."/>
            <person name="Jarju S."/>
            <person name="Secka A."/>
            <person name="Antonio M."/>
            <person name="Oren A."/>
            <person name="Chaudhuri R.R."/>
            <person name="La Ragione R."/>
            <person name="Hildebrand F."/>
            <person name="Pallen M.J."/>
        </authorList>
    </citation>
    <scope>NUCLEOTIDE SEQUENCE</scope>
    <source>
        <strain evidence="1">CHK188-16595</strain>
    </source>
</reference>
<sequence length="67" mass="7796">MMIGNKDKQILIRTSEYENRMAKYFAERCGISVAELFRLSLGMIARDLQPSKIPQLQKLYQEEQESG</sequence>
<dbReference type="Proteomes" id="UP000823877">
    <property type="component" value="Unassembled WGS sequence"/>
</dbReference>